<protein>
    <submittedName>
        <fullName evidence="10">Chymotrypsin inhibitor-like</fullName>
    </submittedName>
</protein>
<evidence type="ECO:0000259" key="8">
    <source>
        <dbReference type="Pfam" id="PF01826"/>
    </source>
</evidence>
<keyword evidence="4" id="KW-0646">Protease inhibitor</keyword>
<feature type="signal peptide" evidence="7">
    <location>
        <begin position="1"/>
        <end position="24"/>
    </location>
</feature>
<keyword evidence="3" id="KW-0964">Secreted</keyword>
<evidence type="ECO:0000256" key="7">
    <source>
        <dbReference type="SAM" id="SignalP"/>
    </source>
</evidence>
<evidence type="ECO:0000256" key="6">
    <source>
        <dbReference type="ARBA" id="ARBA00023157"/>
    </source>
</evidence>
<dbReference type="Pfam" id="PF01826">
    <property type="entry name" value="TIL"/>
    <property type="match status" value="1"/>
</dbReference>
<dbReference type="SUPFAM" id="SSF57567">
    <property type="entry name" value="Serine protease inhibitors"/>
    <property type="match status" value="1"/>
</dbReference>
<dbReference type="GO" id="GO:0005576">
    <property type="term" value="C:extracellular region"/>
    <property type="evidence" value="ECO:0007669"/>
    <property type="project" value="UniProtKB-SubCell"/>
</dbReference>
<dbReference type="AlphaFoldDB" id="A0AAJ7JBS1"/>
<name>A0AAJ7JBS1_9HYME</name>
<evidence type="ECO:0000256" key="4">
    <source>
        <dbReference type="ARBA" id="ARBA00022690"/>
    </source>
</evidence>
<dbReference type="GO" id="GO:0004867">
    <property type="term" value="F:serine-type endopeptidase inhibitor activity"/>
    <property type="evidence" value="ECO:0007669"/>
    <property type="project" value="UniProtKB-KW"/>
</dbReference>
<sequence length="86" mass="9333">MFRSVVAFAFFAAMLVASEMETTAQEGVACPVNELWSPCARACEPTCIKPQQCYAKCRADSPGGCRCQDGYVRNPNSDQCVLLGEC</sequence>
<keyword evidence="6" id="KW-1015">Disulfide bond</keyword>
<evidence type="ECO:0000256" key="3">
    <source>
        <dbReference type="ARBA" id="ARBA00022525"/>
    </source>
</evidence>
<comment type="subcellular location">
    <subcellularLocation>
        <location evidence="1">Secreted</location>
    </subcellularLocation>
</comment>
<dbReference type="KEGG" id="ccal:108630746"/>
<dbReference type="InterPro" id="IPR002919">
    <property type="entry name" value="TIL_dom"/>
</dbReference>
<gene>
    <name evidence="10" type="primary">LOC108630746</name>
</gene>
<dbReference type="InterPro" id="IPR051368">
    <property type="entry name" value="SerProtInhib-TIL_Domain"/>
</dbReference>
<keyword evidence="7" id="KW-0732">Signal</keyword>
<keyword evidence="9" id="KW-1185">Reference proteome</keyword>
<reference evidence="10" key="1">
    <citation type="submission" date="2025-08" db="UniProtKB">
        <authorList>
            <consortium name="RefSeq"/>
        </authorList>
    </citation>
    <scope>IDENTIFICATION</scope>
    <source>
        <tissue evidence="10">Whole body</tissue>
    </source>
</reference>
<proteinExistence type="inferred from homology"/>
<dbReference type="Proteomes" id="UP000694925">
    <property type="component" value="Unplaced"/>
</dbReference>
<evidence type="ECO:0000313" key="9">
    <source>
        <dbReference type="Proteomes" id="UP000694925"/>
    </source>
</evidence>
<comment type="similarity">
    <text evidence="2">Belongs to the serine protease inhibitor-like (TIL domain-containing) family.</text>
</comment>
<evidence type="ECO:0000256" key="1">
    <source>
        <dbReference type="ARBA" id="ARBA00004613"/>
    </source>
</evidence>
<dbReference type="Gene3D" id="2.10.25.10">
    <property type="entry name" value="Laminin"/>
    <property type="match status" value="1"/>
</dbReference>
<evidence type="ECO:0000256" key="5">
    <source>
        <dbReference type="ARBA" id="ARBA00022900"/>
    </source>
</evidence>
<dbReference type="PANTHER" id="PTHR23259">
    <property type="entry name" value="RIDDLE"/>
    <property type="match status" value="1"/>
</dbReference>
<keyword evidence="5" id="KW-0722">Serine protease inhibitor</keyword>
<dbReference type="CDD" id="cd19941">
    <property type="entry name" value="TIL"/>
    <property type="match status" value="1"/>
</dbReference>
<organism evidence="9 10">
    <name type="scientific">Ceratina calcarata</name>
    <dbReference type="NCBI Taxonomy" id="156304"/>
    <lineage>
        <taxon>Eukaryota</taxon>
        <taxon>Metazoa</taxon>
        <taxon>Ecdysozoa</taxon>
        <taxon>Arthropoda</taxon>
        <taxon>Hexapoda</taxon>
        <taxon>Insecta</taxon>
        <taxon>Pterygota</taxon>
        <taxon>Neoptera</taxon>
        <taxon>Endopterygota</taxon>
        <taxon>Hymenoptera</taxon>
        <taxon>Apocrita</taxon>
        <taxon>Aculeata</taxon>
        <taxon>Apoidea</taxon>
        <taxon>Anthophila</taxon>
        <taxon>Apidae</taxon>
        <taxon>Ceratina</taxon>
        <taxon>Zadontomerus</taxon>
    </lineage>
</organism>
<evidence type="ECO:0000256" key="2">
    <source>
        <dbReference type="ARBA" id="ARBA00007611"/>
    </source>
</evidence>
<dbReference type="GeneID" id="108630746"/>
<feature type="chain" id="PRO_5042554472" evidence="7">
    <location>
        <begin position="25"/>
        <end position="86"/>
    </location>
</feature>
<accession>A0AAJ7JBS1</accession>
<dbReference type="InterPro" id="IPR036084">
    <property type="entry name" value="Ser_inhib-like_sf"/>
</dbReference>
<feature type="domain" description="TIL" evidence="8">
    <location>
        <begin position="30"/>
        <end position="86"/>
    </location>
</feature>
<dbReference type="RefSeq" id="XP_017889703.1">
    <property type="nucleotide sequence ID" value="XM_018034214.2"/>
</dbReference>
<evidence type="ECO:0000313" key="10">
    <source>
        <dbReference type="RefSeq" id="XP_017889703.1"/>
    </source>
</evidence>
<dbReference type="PANTHER" id="PTHR23259:SF70">
    <property type="entry name" value="ACCESSORY GLAND PROTEIN ACP62F-RELATED"/>
    <property type="match status" value="1"/>
</dbReference>